<dbReference type="VEuPathDB" id="ToxoDB:BESB_008950"/>
<dbReference type="Proteomes" id="UP000224006">
    <property type="component" value="Chromosome I"/>
</dbReference>
<dbReference type="RefSeq" id="XP_029222562.1">
    <property type="nucleotide sequence ID" value="XM_029359649.1"/>
</dbReference>
<evidence type="ECO:0000313" key="1">
    <source>
        <dbReference type="EMBL" id="PFH38553.1"/>
    </source>
</evidence>
<evidence type="ECO:0000313" key="2">
    <source>
        <dbReference type="Proteomes" id="UP000224006"/>
    </source>
</evidence>
<protein>
    <submittedName>
        <fullName evidence="1">Uncharacterized protein</fullName>
    </submittedName>
</protein>
<organism evidence="1 2">
    <name type="scientific">Besnoitia besnoiti</name>
    <name type="common">Apicomplexan protozoan</name>
    <dbReference type="NCBI Taxonomy" id="94643"/>
    <lineage>
        <taxon>Eukaryota</taxon>
        <taxon>Sar</taxon>
        <taxon>Alveolata</taxon>
        <taxon>Apicomplexa</taxon>
        <taxon>Conoidasida</taxon>
        <taxon>Coccidia</taxon>
        <taxon>Eucoccidiorida</taxon>
        <taxon>Eimeriorina</taxon>
        <taxon>Sarcocystidae</taxon>
        <taxon>Besnoitia</taxon>
    </lineage>
</organism>
<dbReference type="EMBL" id="NWUJ01000001">
    <property type="protein sequence ID" value="PFH38553.1"/>
    <property type="molecule type" value="Genomic_DNA"/>
</dbReference>
<dbReference type="KEGG" id="bbes:BESB_008950"/>
<name>A0A2A9MQJ8_BESBE</name>
<reference evidence="1 2" key="1">
    <citation type="submission" date="2017-09" db="EMBL/GenBank/DDBJ databases">
        <title>Genome sequencing of Besnoitia besnoiti strain Bb-Ger1.</title>
        <authorList>
            <person name="Schares G."/>
            <person name="Venepally P."/>
            <person name="Lorenzi H.A."/>
        </authorList>
    </citation>
    <scope>NUCLEOTIDE SEQUENCE [LARGE SCALE GENOMIC DNA]</scope>
    <source>
        <strain evidence="1 2">Bb-Ger1</strain>
    </source>
</reference>
<accession>A0A2A9MQJ8</accession>
<gene>
    <name evidence="1" type="ORF">BESB_008950</name>
</gene>
<keyword evidence="2" id="KW-1185">Reference proteome</keyword>
<dbReference type="OrthoDB" id="330339at2759"/>
<comment type="caution">
    <text evidence="1">The sequence shown here is derived from an EMBL/GenBank/DDBJ whole genome shotgun (WGS) entry which is preliminary data.</text>
</comment>
<dbReference type="GeneID" id="40305957"/>
<proteinExistence type="predicted"/>
<sequence>MSTLPHHGAAGSSTLPPLFYSDGQHTYVCVQGPNGPEYIQRREDPAAAMYTPTGFCGGHEMPPIHLEGAVGGLLSPQTTACSTSCGGDFAPASDSIEPSGNAVALSNPGKRRLEGGAGCNGSRPCHSEEHGTCERALKHSRSFGLTHVMSFSSVSLRCASAESVECCDNGGAALGTGPSCH</sequence>
<dbReference type="AlphaFoldDB" id="A0A2A9MQJ8"/>